<dbReference type="InterPro" id="IPR051304">
    <property type="entry name" value="SCF_F-box_domain"/>
</dbReference>
<feature type="domain" description="KIB1-4 beta-propeller" evidence="1">
    <location>
        <begin position="55"/>
        <end position="133"/>
    </location>
</feature>
<evidence type="ECO:0000313" key="2">
    <source>
        <dbReference type="Proteomes" id="UP000694864"/>
    </source>
</evidence>
<gene>
    <name evidence="3" type="primary">LOC109132568</name>
</gene>
<sequence>MTQLFDPCSTSFFDMSKFKVLELGREFQLYYVDSDDGHGRYSPRVGKTVVKYLDDSDEDQSKFVLLTLNKLCHKKCLIESSGEMLLVDMYLRMGLDAANQITRKITVFKLVEREKIWVEVKDLGDKILFLGEQN</sequence>
<dbReference type="PANTHER" id="PTHR47123:SF15">
    <property type="entry name" value="F-BOX PROTEIN SKIP23"/>
    <property type="match status" value="1"/>
</dbReference>
<organism evidence="2 3">
    <name type="scientific">Camelina sativa</name>
    <name type="common">False flax</name>
    <name type="synonym">Myagrum sativum</name>
    <dbReference type="NCBI Taxonomy" id="90675"/>
    <lineage>
        <taxon>Eukaryota</taxon>
        <taxon>Viridiplantae</taxon>
        <taxon>Streptophyta</taxon>
        <taxon>Embryophyta</taxon>
        <taxon>Tracheophyta</taxon>
        <taxon>Spermatophyta</taxon>
        <taxon>Magnoliopsida</taxon>
        <taxon>eudicotyledons</taxon>
        <taxon>Gunneridae</taxon>
        <taxon>Pentapetalae</taxon>
        <taxon>rosids</taxon>
        <taxon>malvids</taxon>
        <taxon>Brassicales</taxon>
        <taxon>Brassicaceae</taxon>
        <taxon>Camelineae</taxon>
        <taxon>Camelina</taxon>
    </lineage>
</organism>
<reference evidence="2" key="1">
    <citation type="journal article" date="2014" name="Nat. Commun.">
        <title>The emerging biofuel crop Camelina sativa retains a highly undifferentiated hexaploid genome structure.</title>
        <authorList>
            <person name="Kagale S."/>
            <person name="Koh C."/>
            <person name="Nixon J."/>
            <person name="Bollina V."/>
            <person name="Clarke W.E."/>
            <person name="Tuteja R."/>
            <person name="Spillane C."/>
            <person name="Robinson S.J."/>
            <person name="Links M.G."/>
            <person name="Clarke C."/>
            <person name="Higgins E.E."/>
            <person name="Huebert T."/>
            <person name="Sharpe A.G."/>
            <person name="Parkin I.A."/>
        </authorList>
    </citation>
    <scope>NUCLEOTIDE SEQUENCE [LARGE SCALE GENOMIC DNA]</scope>
    <source>
        <strain evidence="2">cv. DH55</strain>
    </source>
</reference>
<proteinExistence type="predicted"/>
<dbReference type="Pfam" id="PF03478">
    <property type="entry name" value="Beta-prop_KIB1-4"/>
    <property type="match status" value="1"/>
</dbReference>
<dbReference type="GeneID" id="109132568"/>
<dbReference type="PANTHER" id="PTHR47123">
    <property type="entry name" value="F-BOX PROTEIN SKIP23"/>
    <property type="match status" value="1"/>
</dbReference>
<dbReference type="RefSeq" id="XP_019099810.1">
    <property type="nucleotide sequence ID" value="XM_019244265.1"/>
</dbReference>
<dbReference type="Proteomes" id="UP000694864">
    <property type="component" value="Chromosome 4"/>
</dbReference>
<keyword evidence="2" id="KW-1185">Reference proteome</keyword>
<accession>A0ABM1RLC2</accession>
<dbReference type="InterPro" id="IPR005174">
    <property type="entry name" value="KIB1-4_b-propeller"/>
</dbReference>
<reference evidence="3" key="2">
    <citation type="submission" date="2025-08" db="UniProtKB">
        <authorList>
            <consortium name="RefSeq"/>
        </authorList>
    </citation>
    <scope>IDENTIFICATION</scope>
    <source>
        <tissue evidence="3">Leaf</tissue>
    </source>
</reference>
<protein>
    <submittedName>
        <fullName evidence="3">F-box protein SKIP23-like</fullName>
    </submittedName>
</protein>
<evidence type="ECO:0000313" key="3">
    <source>
        <dbReference type="RefSeq" id="XP_019099810.1"/>
    </source>
</evidence>
<evidence type="ECO:0000259" key="1">
    <source>
        <dbReference type="Pfam" id="PF03478"/>
    </source>
</evidence>
<name>A0ABM1RLC2_CAMSA</name>